<dbReference type="VEuPathDB" id="GiardiaDB:GL50581_4293"/>
<dbReference type="OrthoDB" id="10250414at2759"/>
<evidence type="ECO:0000256" key="2">
    <source>
        <dbReference type="ARBA" id="ARBA00022574"/>
    </source>
</evidence>
<dbReference type="Proteomes" id="UP000002488">
    <property type="component" value="Unassembled WGS sequence"/>
</dbReference>
<dbReference type="GO" id="GO:0003729">
    <property type="term" value="F:mRNA binding"/>
    <property type="evidence" value="ECO:0007669"/>
    <property type="project" value="TreeGrafter"/>
</dbReference>
<keyword evidence="3" id="KW-0677">Repeat</keyword>
<keyword evidence="4" id="KW-0648">Protein biosynthesis</keyword>
<proteinExistence type="predicted"/>
<dbReference type="GO" id="GO:0043022">
    <property type="term" value="F:ribosome binding"/>
    <property type="evidence" value="ECO:0007669"/>
    <property type="project" value="TreeGrafter"/>
</dbReference>
<dbReference type="EMBL" id="ACGJ01002925">
    <property type="protein sequence ID" value="EES98470.1"/>
    <property type="molecule type" value="Genomic_DNA"/>
</dbReference>
<feature type="domain" description="Translation initiation factor beta propellor-like" evidence="5">
    <location>
        <begin position="375"/>
        <end position="483"/>
    </location>
</feature>
<dbReference type="PANTHER" id="PTHR13227">
    <property type="entry name" value="EUKARYOTIC TRANSLATION INITIATION FACTOR 2A"/>
    <property type="match status" value="1"/>
</dbReference>
<dbReference type="GO" id="GO:0022627">
    <property type="term" value="C:cytosolic small ribosomal subunit"/>
    <property type="evidence" value="ECO:0007669"/>
    <property type="project" value="TreeGrafter"/>
</dbReference>
<comment type="caution">
    <text evidence="6">The sequence shown here is derived from an EMBL/GenBank/DDBJ whole genome shotgun (WGS) entry which is preliminary data.</text>
</comment>
<organism evidence="6 7">
    <name type="scientific">Giardia intestinalis (strain ATCC 50581 / GS clone H7)</name>
    <name type="common">Giardia lamblia</name>
    <dbReference type="NCBI Taxonomy" id="598745"/>
    <lineage>
        <taxon>Eukaryota</taxon>
        <taxon>Metamonada</taxon>
        <taxon>Diplomonadida</taxon>
        <taxon>Hexamitidae</taxon>
        <taxon>Giardiinae</taxon>
        <taxon>Giardia</taxon>
    </lineage>
</organism>
<evidence type="ECO:0000259" key="5">
    <source>
        <dbReference type="Pfam" id="PF08662"/>
    </source>
</evidence>
<dbReference type="InterPro" id="IPR011387">
    <property type="entry name" value="TIF2A"/>
</dbReference>
<gene>
    <name evidence="6" type="ORF">GL50581_4293</name>
</gene>
<evidence type="ECO:0000256" key="4">
    <source>
        <dbReference type="ARBA" id="ARBA00022917"/>
    </source>
</evidence>
<evidence type="ECO:0000313" key="6">
    <source>
        <dbReference type="EMBL" id="EES98470.1"/>
    </source>
</evidence>
<evidence type="ECO:0000313" key="7">
    <source>
        <dbReference type="Proteomes" id="UP000002488"/>
    </source>
</evidence>
<dbReference type="OMA" id="QKDINFG"/>
<accession>C6LZR0</accession>
<protein>
    <recommendedName>
        <fullName evidence="5">Translation initiation factor beta propellor-like domain-containing protein</fullName>
    </recommendedName>
</protein>
<dbReference type="InterPro" id="IPR013979">
    <property type="entry name" value="TIF_beta_prop-like"/>
</dbReference>
<evidence type="ECO:0000256" key="1">
    <source>
        <dbReference type="ARBA" id="ARBA00022540"/>
    </source>
</evidence>
<dbReference type="GO" id="GO:0003743">
    <property type="term" value="F:translation initiation factor activity"/>
    <property type="evidence" value="ECO:0007669"/>
    <property type="project" value="UniProtKB-KW"/>
</dbReference>
<reference evidence="6 7" key="1">
    <citation type="journal article" date="2009" name="PLoS Pathog.">
        <title>Draft genome sequencing of giardia intestinalis assemblage B isolate GS: is human giardiasis caused by two different species?</title>
        <authorList>
            <person name="Franzen O."/>
            <person name="Jerlstrom-Hultqvist J."/>
            <person name="Castro E."/>
            <person name="Sherwood E."/>
            <person name="Ankarklev J."/>
            <person name="Reiner D.S."/>
            <person name="Palm D."/>
            <person name="Andersson J.O."/>
            <person name="Andersson B."/>
            <person name="Svard S.G."/>
        </authorList>
    </citation>
    <scope>NUCLEOTIDE SEQUENCE [LARGE SCALE GENOMIC DNA]</scope>
    <source>
        <strain evidence="7">ATCC 50581 / GS clone H7</strain>
    </source>
</reference>
<name>C6LZR0_GIAIB</name>
<dbReference type="GO" id="GO:0000049">
    <property type="term" value="F:tRNA binding"/>
    <property type="evidence" value="ECO:0007669"/>
    <property type="project" value="TreeGrafter"/>
</dbReference>
<keyword evidence="2" id="KW-0853">WD repeat</keyword>
<sequence>MQPIITNSADGAQVWSFDGAKLTLTETLSQQQVKCAAAITRSDNLMLVFLTGQQQVTCRIYESTLQRDKLLQECTHTMPHPIESFTLSQYGTFIQLHCNVQHPLDNFLLIDTLSGDILASMHSTIRLASFRSMSWPYCLSEDEDYVLFQDGWLLCLKQYDLASRSLKDCGCLSAIPRDQAWRHVAYHFTPTLKIPSDNLDKYSVVVCIPSQGNSPGYTIVYKLSQFVELSSAELEEGRATNKKPAAIADKIMVKPYMHSTTAVCDVFVFKPGESGAWFLLLEKTDVDTSKANNYYGGTILRHFCIINKATTTVTDGKSYVHDFSIKPLAPSDRDSLASGNTSSMNKLVEMFVVTCGVVPPKVCSYVVTLTNLDRKNASAELQKDINFGNMPTNSTSWDVAGRYLLLRGEAGMNGDSRILRPIINNEPKYLAKGTIHSRTHALFSPRGDAIMYLVTKPRFTVDNGIEIFNMNLKPLAAQPFEALSSAYFIPYCKSDYTAVGLADEVEGVYLSAMKTETKKYVPPSQRRK</sequence>
<dbReference type="AlphaFoldDB" id="C6LZR0"/>
<evidence type="ECO:0000256" key="3">
    <source>
        <dbReference type="ARBA" id="ARBA00022737"/>
    </source>
</evidence>
<dbReference type="PANTHER" id="PTHR13227:SF0">
    <property type="entry name" value="EUKARYOTIC TRANSLATION INITIATION FACTOR 2A"/>
    <property type="match status" value="1"/>
</dbReference>
<dbReference type="Pfam" id="PF08662">
    <property type="entry name" value="eIF2A"/>
    <property type="match status" value="1"/>
</dbReference>
<keyword evidence="1" id="KW-0396">Initiation factor</keyword>